<feature type="non-terminal residue" evidence="1">
    <location>
        <position position="233"/>
    </location>
</feature>
<evidence type="ECO:0000313" key="1">
    <source>
        <dbReference type="EMBL" id="VDN11789.1"/>
    </source>
</evidence>
<sequence>MAARDLPRLAWVIQTYGGLRVPAVYGEVWTRRPCSLPAFGLDQAAASKMDELHDLTTVGGHSSSLLQPLSIDTDDLVRDITATPEALLSDRSCHLLAFRQSQSENGDTHGSPKAAASLSLFSSSASPSSSSMAATNHVTPTDTLPSGFSKHEVTSVCYRAIAADKTIAALRVKVEEVKLGGTAGEPTKSSVPADELAADNAVPVLTKSMSRFSIAVLAGDDSACSKLDPAALP</sequence>
<keyword evidence="2" id="KW-1185">Reference proteome</keyword>
<dbReference type="Proteomes" id="UP000281553">
    <property type="component" value="Unassembled WGS sequence"/>
</dbReference>
<dbReference type="AlphaFoldDB" id="A0A3P7NRU4"/>
<gene>
    <name evidence="1" type="ORF">DILT_LOCUS7620</name>
</gene>
<evidence type="ECO:0000313" key="2">
    <source>
        <dbReference type="Proteomes" id="UP000281553"/>
    </source>
</evidence>
<reference evidence="1 2" key="1">
    <citation type="submission" date="2018-11" db="EMBL/GenBank/DDBJ databases">
        <authorList>
            <consortium name="Pathogen Informatics"/>
        </authorList>
    </citation>
    <scope>NUCLEOTIDE SEQUENCE [LARGE SCALE GENOMIC DNA]</scope>
</reference>
<proteinExistence type="predicted"/>
<dbReference type="EMBL" id="UYRU01052271">
    <property type="protein sequence ID" value="VDN11789.1"/>
    <property type="molecule type" value="Genomic_DNA"/>
</dbReference>
<protein>
    <submittedName>
        <fullName evidence="1">Uncharacterized protein</fullName>
    </submittedName>
</protein>
<accession>A0A3P7NRU4</accession>
<name>A0A3P7NRU4_DIBLA</name>
<organism evidence="1 2">
    <name type="scientific">Dibothriocephalus latus</name>
    <name type="common">Fish tapeworm</name>
    <name type="synonym">Diphyllobothrium latum</name>
    <dbReference type="NCBI Taxonomy" id="60516"/>
    <lineage>
        <taxon>Eukaryota</taxon>
        <taxon>Metazoa</taxon>
        <taxon>Spiralia</taxon>
        <taxon>Lophotrochozoa</taxon>
        <taxon>Platyhelminthes</taxon>
        <taxon>Cestoda</taxon>
        <taxon>Eucestoda</taxon>
        <taxon>Diphyllobothriidea</taxon>
        <taxon>Diphyllobothriidae</taxon>
        <taxon>Dibothriocephalus</taxon>
    </lineage>
</organism>